<dbReference type="GO" id="GO:0015648">
    <property type="term" value="F:lipid-linked peptidoglycan transporter activity"/>
    <property type="evidence" value="ECO:0007669"/>
    <property type="project" value="TreeGrafter"/>
</dbReference>
<evidence type="ECO:0000256" key="6">
    <source>
        <dbReference type="SAM" id="Phobius"/>
    </source>
</evidence>
<protein>
    <submittedName>
        <fullName evidence="7">Cell division protein FtsW</fullName>
    </submittedName>
</protein>
<dbReference type="PANTHER" id="PTHR30474:SF3">
    <property type="entry name" value="PEPTIDOGLYCAN GLYCOSYLTRANSFERASE RODA"/>
    <property type="match status" value="1"/>
</dbReference>
<dbReference type="eggNOG" id="COG0772">
    <property type="taxonomic scope" value="Bacteria"/>
</dbReference>
<feature type="transmembrane region" description="Helical" evidence="6">
    <location>
        <begin position="388"/>
        <end position="414"/>
    </location>
</feature>
<feature type="transmembrane region" description="Helical" evidence="6">
    <location>
        <begin position="304"/>
        <end position="322"/>
    </location>
</feature>
<dbReference type="InterPro" id="IPR001182">
    <property type="entry name" value="FtsW/RodA"/>
</dbReference>
<name>A0A081BZS6_VECG1</name>
<dbReference type="EMBL" id="DF820466">
    <property type="protein sequence ID" value="GAK57831.1"/>
    <property type="molecule type" value="Genomic_DNA"/>
</dbReference>
<evidence type="ECO:0000313" key="8">
    <source>
        <dbReference type="Proteomes" id="UP000030661"/>
    </source>
</evidence>
<feature type="transmembrane region" description="Helical" evidence="6">
    <location>
        <begin position="12"/>
        <end position="32"/>
    </location>
</feature>
<dbReference type="Proteomes" id="UP000030661">
    <property type="component" value="Unassembled WGS sequence"/>
</dbReference>
<dbReference type="HOGENOM" id="CLU_029243_3_0_0"/>
<organism evidence="7">
    <name type="scientific">Vecturithrix granuli</name>
    <dbReference type="NCBI Taxonomy" id="1499967"/>
    <lineage>
        <taxon>Bacteria</taxon>
        <taxon>Candidatus Moduliflexota</taxon>
        <taxon>Candidatus Vecturitrichia</taxon>
        <taxon>Candidatus Vecturitrichales</taxon>
        <taxon>Candidatus Vecturitrichaceae</taxon>
        <taxon>Candidatus Vecturithrix</taxon>
    </lineage>
</organism>
<comment type="subcellular location">
    <subcellularLocation>
        <location evidence="1">Membrane</location>
        <topology evidence="1">Multi-pass membrane protein</topology>
    </subcellularLocation>
</comment>
<dbReference type="GO" id="GO:0032153">
    <property type="term" value="C:cell division site"/>
    <property type="evidence" value="ECO:0007669"/>
    <property type="project" value="TreeGrafter"/>
</dbReference>
<evidence type="ECO:0000256" key="3">
    <source>
        <dbReference type="ARBA" id="ARBA00022960"/>
    </source>
</evidence>
<keyword evidence="3" id="KW-0133">Cell shape</keyword>
<feature type="transmembrane region" description="Helical" evidence="6">
    <location>
        <begin position="100"/>
        <end position="118"/>
    </location>
</feature>
<dbReference type="GO" id="GO:0005886">
    <property type="term" value="C:plasma membrane"/>
    <property type="evidence" value="ECO:0007669"/>
    <property type="project" value="TreeGrafter"/>
</dbReference>
<feature type="transmembrane region" description="Helical" evidence="6">
    <location>
        <begin position="44"/>
        <end position="62"/>
    </location>
</feature>
<dbReference type="GO" id="GO:0051301">
    <property type="term" value="P:cell division"/>
    <property type="evidence" value="ECO:0007669"/>
    <property type="project" value="UniProtKB-KW"/>
</dbReference>
<keyword evidence="4 6" id="KW-1133">Transmembrane helix</keyword>
<proteinExistence type="predicted"/>
<feature type="transmembrane region" description="Helical" evidence="6">
    <location>
        <begin position="130"/>
        <end position="157"/>
    </location>
</feature>
<sequence length="501" mass="56677">MIDEVFAYYPLHVLYLLAYAALLLLSAVMILWPISRKRSHWTSVVNFFIMIGGNCGLFALGYHALNGFIRDRETGIIVIALYLIAGLVFAKNVNSRNVTLLPLIFMLSTTGFLMLYRLSLSSARIVTTEFIKQIIFISLGLLLMLGLVGVLKLIFLLDVHGDRLELLGMSKTRVFLGRFINTLFVKPRFSYHIWLILTMILLAIPLIFGASMRVSLGAVQVQPSEFVKITFVIYLTHHLTRYRQKIGAWDEPISSRITFLIPPLLLLSLPFFGYVLQRDFGPLMLYSLLIISMFFVGTSRLLEVGILLLIFVSTIILYNQFFPYINALVPKYASIIIDRINIWQNPWLYTKGEQIVRSLWAIKAAGLWGTGLGMGHPEFFPSEVQHDFIFTLIAHELGLAGGVLVILSYVLFCWQGIRIAVATKYDVAWNEEWAWFRLRLALGCTLVLFFQAMINIGGVTNFSLMTGITLPYVSYGGTSLLVSYLLAGILAFCSLTKNEMR</sequence>
<evidence type="ECO:0000256" key="2">
    <source>
        <dbReference type="ARBA" id="ARBA00022692"/>
    </source>
</evidence>
<keyword evidence="8" id="KW-1185">Reference proteome</keyword>
<dbReference type="Pfam" id="PF01098">
    <property type="entry name" value="FTSW_RODA_SPOVE"/>
    <property type="match status" value="1"/>
</dbReference>
<dbReference type="PANTHER" id="PTHR30474">
    <property type="entry name" value="CELL CYCLE PROTEIN"/>
    <property type="match status" value="1"/>
</dbReference>
<feature type="transmembrane region" description="Helical" evidence="6">
    <location>
        <begin position="257"/>
        <end position="274"/>
    </location>
</feature>
<evidence type="ECO:0000256" key="5">
    <source>
        <dbReference type="ARBA" id="ARBA00023136"/>
    </source>
</evidence>
<gene>
    <name evidence="7" type="ORF">U27_04798</name>
</gene>
<feature type="transmembrane region" description="Helical" evidence="6">
    <location>
        <begin position="74"/>
        <end position="93"/>
    </location>
</feature>
<keyword evidence="5 6" id="KW-0472">Membrane</keyword>
<evidence type="ECO:0000313" key="7">
    <source>
        <dbReference type="EMBL" id="GAK57831.1"/>
    </source>
</evidence>
<feature type="transmembrane region" description="Helical" evidence="6">
    <location>
        <begin position="189"/>
        <end position="208"/>
    </location>
</feature>
<accession>A0A081BZS6</accession>
<reference evidence="7" key="1">
    <citation type="journal article" date="2015" name="PeerJ">
        <title>First genomic representation of candidate bacterial phylum KSB3 points to enhanced environmental sensing as a trigger of wastewater bulking.</title>
        <authorList>
            <person name="Sekiguchi Y."/>
            <person name="Ohashi A."/>
            <person name="Parks D.H."/>
            <person name="Yamauchi T."/>
            <person name="Tyson G.W."/>
            <person name="Hugenholtz P."/>
        </authorList>
    </citation>
    <scope>NUCLEOTIDE SEQUENCE [LARGE SCALE GENOMIC DNA]</scope>
</reference>
<dbReference type="GO" id="GO:0008360">
    <property type="term" value="P:regulation of cell shape"/>
    <property type="evidence" value="ECO:0007669"/>
    <property type="project" value="UniProtKB-KW"/>
</dbReference>
<dbReference type="AlphaFoldDB" id="A0A081BZS6"/>
<feature type="transmembrane region" description="Helical" evidence="6">
    <location>
        <begin position="435"/>
        <end position="454"/>
    </location>
</feature>
<dbReference type="STRING" id="1499967.U27_04798"/>
<feature type="transmembrane region" description="Helical" evidence="6">
    <location>
        <begin position="280"/>
        <end position="297"/>
    </location>
</feature>
<keyword evidence="7" id="KW-0132">Cell division</keyword>
<feature type="transmembrane region" description="Helical" evidence="6">
    <location>
        <begin position="474"/>
        <end position="495"/>
    </location>
</feature>
<evidence type="ECO:0000256" key="4">
    <source>
        <dbReference type="ARBA" id="ARBA00022989"/>
    </source>
</evidence>
<keyword evidence="2 6" id="KW-0812">Transmembrane</keyword>
<evidence type="ECO:0000256" key="1">
    <source>
        <dbReference type="ARBA" id="ARBA00004141"/>
    </source>
</evidence>
<keyword evidence="7" id="KW-0131">Cell cycle</keyword>